<name>A0AAD2JNG9_9STRA</name>
<dbReference type="InterPro" id="IPR041872">
    <property type="entry name" value="Anticodon_Met"/>
</dbReference>
<dbReference type="HAMAP" id="MF_01228">
    <property type="entry name" value="Met_tRNA_synth_type2"/>
    <property type="match status" value="1"/>
</dbReference>
<comment type="caution">
    <text evidence="11">The sequence shown here is derived from an EMBL/GenBank/DDBJ whole genome shotgun (WGS) entry which is preliminary data.</text>
</comment>
<evidence type="ECO:0000313" key="12">
    <source>
        <dbReference type="Proteomes" id="UP001295423"/>
    </source>
</evidence>
<comment type="similarity">
    <text evidence="8">Belongs to the class-I aminoacyl-tRNA synthetase family.</text>
</comment>
<feature type="domain" description="Methionyl-tRNA synthetase anticodon-binding" evidence="10">
    <location>
        <begin position="477"/>
        <end position="579"/>
    </location>
</feature>
<dbReference type="InterPro" id="IPR014758">
    <property type="entry name" value="Met-tRNA_synth"/>
</dbReference>
<dbReference type="InterPro" id="IPR009080">
    <property type="entry name" value="tRNAsynth_Ia_anticodon-bd"/>
</dbReference>
<dbReference type="PRINTS" id="PR01041">
    <property type="entry name" value="TRNASYNTHMET"/>
</dbReference>
<dbReference type="InterPro" id="IPR023457">
    <property type="entry name" value="Met-tRNA_synth_2"/>
</dbReference>
<evidence type="ECO:0000256" key="1">
    <source>
        <dbReference type="ARBA" id="ARBA00012838"/>
    </source>
</evidence>
<keyword evidence="6 8" id="KW-0030">Aminoacyl-tRNA synthetase</keyword>
<dbReference type="Gene3D" id="1.10.730.10">
    <property type="entry name" value="Isoleucyl-tRNA Synthetase, Domain 1"/>
    <property type="match status" value="1"/>
</dbReference>
<evidence type="ECO:0000259" key="10">
    <source>
        <dbReference type="Pfam" id="PF19303"/>
    </source>
</evidence>
<dbReference type="Gene3D" id="3.40.50.620">
    <property type="entry name" value="HUPs"/>
    <property type="match status" value="1"/>
</dbReference>
<dbReference type="Gene3D" id="2.170.220.10">
    <property type="match status" value="1"/>
</dbReference>
<dbReference type="NCBIfam" id="TIGR00398">
    <property type="entry name" value="metG"/>
    <property type="match status" value="1"/>
</dbReference>
<sequence>MSPLLRQARGPLIGQCIAANRLSRMLIHKTSNGHLLSRKRPISLVRPSFQSSFSSLSRSNGGVTATITDPLATSVDDGKRPFQITTPIYYVNDKPHIGHAYTSTACDVIARFMRLSGRQKVEQSAAQKGLEPQQFADQVSTNFRDLLGLLHISNDHFIRTTDARHKASVQHFWKVLADKGYIYKGTYSGWYSVRDETFYNDSELLDGKAPTGAEVEWVAKEESYFFQLSAFEDKLLEYYEANPDSIAPKSRRNEVISFVKGGLRDLSISRASFQWGVPVPGDEEDHVMYVWIDALANYISALGYPNTEEGSNFDKYWPAALHVVGKDILLFHAVYWPAFLMAADIPVPKRVFAHGWWTKEGEKISKSLGNVIDPVELVEQYGVDQTRFFLMTEVAFGNDGDFSEANMVLKVNNNLANELGNLCQRVLSMVFKNCDKAMPKEVGPLLLEDIELLDYTLALHTKAATAISTQAIQTYVNELIATIWEANKYIDQMAPWTLRKTDPKRMETVLYVLLEVLRKVTILYQPVIPDSASRILDQLQIPESERTFAHLNDEAFSVPAGAPISQPKPIFPKLEVAERE</sequence>
<dbReference type="SUPFAM" id="SSF47323">
    <property type="entry name" value="Anticodon-binding domain of a subclass of class I aminoacyl-tRNA synthetases"/>
    <property type="match status" value="1"/>
</dbReference>
<keyword evidence="2 8" id="KW-0436">Ligase</keyword>
<dbReference type="FunFam" id="2.170.220.10:FF:000002">
    <property type="entry name" value="Methionine--tRNA ligase"/>
    <property type="match status" value="1"/>
</dbReference>
<dbReference type="InterPro" id="IPR014729">
    <property type="entry name" value="Rossmann-like_a/b/a_fold"/>
</dbReference>
<dbReference type="GO" id="GO:0005524">
    <property type="term" value="F:ATP binding"/>
    <property type="evidence" value="ECO:0007669"/>
    <property type="project" value="UniProtKB-KW"/>
</dbReference>
<dbReference type="NCBIfam" id="NF008900">
    <property type="entry name" value="PRK12267.1"/>
    <property type="match status" value="1"/>
</dbReference>
<reference evidence="11" key="1">
    <citation type="submission" date="2023-08" db="EMBL/GenBank/DDBJ databases">
        <authorList>
            <person name="Audoor S."/>
            <person name="Bilcke G."/>
        </authorList>
    </citation>
    <scope>NUCLEOTIDE SEQUENCE</scope>
</reference>
<dbReference type="EMBL" id="CAKOGP040002202">
    <property type="protein sequence ID" value="CAJ1965185.1"/>
    <property type="molecule type" value="Genomic_DNA"/>
</dbReference>
<dbReference type="EC" id="6.1.1.10" evidence="1"/>
<feature type="domain" description="Methionyl/Leucyl tRNA synthetase" evidence="9">
    <location>
        <begin position="204"/>
        <end position="427"/>
    </location>
</feature>
<dbReference type="Pfam" id="PF09334">
    <property type="entry name" value="tRNA-synt_1g"/>
    <property type="match status" value="1"/>
</dbReference>
<gene>
    <name evidence="11" type="ORF">CYCCA115_LOCUS20990</name>
</gene>
<dbReference type="Pfam" id="PF19303">
    <property type="entry name" value="Anticodon_3"/>
    <property type="match status" value="1"/>
</dbReference>
<accession>A0AAD2JNG9</accession>
<evidence type="ECO:0000256" key="3">
    <source>
        <dbReference type="ARBA" id="ARBA00022741"/>
    </source>
</evidence>
<dbReference type="InterPro" id="IPR033911">
    <property type="entry name" value="MetRS_core"/>
</dbReference>
<proteinExistence type="inferred from homology"/>
<keyword evidence="4 8" id="KW-0067">ATP-binding</keyword>
<dbReference type="SUPFAM" id="SSF52374">
    <property type="entry name" value="Nucleotidylyl transferase"/>
    <property type="match status" value="1"/>
</dbReference>
<evidence type="ECO:0000256" key="7">
    <source>
        <dbReference type="ARBA" id="ARBA00030904"/>
    </source>
</evidence>
<dbReference type="AlphaFoldDB" id="A0AAD2JNG9"/>
<dbReference type="GO" id="GO:0006431">
    <property type="term" value="P:methionyl-tRNA aminoacylation"/>
    <property type="evidence" value="ECO:0007669"/>
    <property type="project" value="InterPro"/>
</dbReference>
<dbReference type="Proteomes" id="UP001295423">
    <property type="component" value="Unassembled WGS sequence"/>
</dbReference>
<dbReference type="CDD" id="cd00814">
    <property type="entry name" value="MetRS_core"/>
    <property type="match status" value="1"/>
</dbReference>
<evidence type="ECO:0000256" key="2">
    <source>
        <dbReference type="ARBA" id="ARBA00022598"/>
    </source>
</evidence>
<protein>
    <recommendedName>
        <fullName evidence="1">methionine--tRNA ligase</fullName>
        <ecNumber evidence="1">6.1.1.10</ecNumber>
    </recommendedName>
    <alternativeName>
        <fullName evidence="7">Methionyl-tRNA synthetase</fullName>
    </alternativeName>
</protein>
<dbReference type="PANTHER" id="PTHR43326:SF1">
    <property type="entry name" value="METHIONINE--TRNA LIGASE, MITOCHONDRIAL"/>
    <property type="match status" value="1"/>
</dbReference>
<organism evidence="11 12">
    <name type="scientific">Cylindrotheca closterium</name>
    <dbReference type="NCBI Taxonomy" id="2856"/>
    <lineage>
        <taxon>Eukaryota</taxon>
        <taxon>Sar</taxon>
        <taxon>Stramenopiles</taxon>
        <taxon>Ochrophyta</taxon>
        <taxon>Bacillariophyta</taxon>
        <taxon>Bacillariophyceae</taxon>
        <taxon>Bacillariophycidae</taxon>
        <taxon>Bacillariales</taxon>
        <taxon>Bacillariaceae</taxon>
        <taxon>Cylindrotheca</taxon>
    </lineage>
</organism>
<evidence type="ECO:0000313" key="11">
    <source>
        <dbReference type="EMBL" id="CAJ1965185.1"/>
    </source>
</evidence>
<keyword evidence="5 8" id="KW-0648">Protein biosynthesis</keyword>
<dbReference type="PANTHER" id="PTHR43326">
    <property type="entry name" value="METHIONYL-TRNA SYNTHETASE"/>
    <property type="match status" value="1"/>
</dbReference>
<dbReference type="InterPro" id="IPR015413">
    <property type="entry name" value="Methionyl/Leucyl_tRNA_Synth"/>
</dbReference>
<keyword evidence="3 8" id="KW-0547">Nucleotide-binding</keyword>
<evidence type="ECO:0000256" key="5">
    <source>
        <dbReference type="ARBA" id="ARBA00022917"/>
    </source>
</evidence>
<evidence type="ECO:0000256" key="8">
    <source>
        <dbReference type="RuleBase" id="RU363039"/>
    </source>
</evidence>
<keyword evidence="12" id="KW-1185">Reference proteome</keyword>
<evidence type="ECO:0000259" key="9">
    <source>
        <dbReference type="Pfam" id="PF09334"/>
    </source>
</evidence>
<dbReference type="GO" id="GO:0004825">
    <property type="term" value="F:methionine-tRNA ligase activity"/>
    <property type="evidence" value="ECO:0007669"/>
    <property type="project" value="UniProtKB-EC"/>
</dbReference>
<evidence type="ECO:0000256" key="6">
    <source>
        <dbReference type="ARBA" id="ARBA00023146"/>
    </source>
</evidence>
<evidence type="ECO:0000256" key="4">
    <source>
        <dbReference type="ARBA" id="ARBA00022840"/>
    </source>
</evidence>
<dbReference type="CDD" id="cd07957">
    <property type="entry name" value="Anticodon_Ia_Met"/>
    <property type="match status" value="1"/>
</dbReference>